<dbReference type="CDD" id="cd06558">
    <property type="entry name" value="crotonase-like"/>
    <property type="match status" value="1"/>
</dbReference>
<dbReference type="RefSeq" id="WP_203941220.1">
    <property type="nucleotide sequence ID" value="NZ_BAAAGJ010000014.1"/>
</dbReference>
<dbReference type="PANTHER" id="PTHR42964:SF1">
    <property type="entry name" value="POLYKETIDE BIOSYNTHESIS ENOYL-COA HYDRATASE PKSH-RELATED"/>
    <property type="match status" value="1"/>
</dbReference>
<evidence type="ECO:0000256" key="1">
    <source>
        <dbReference type="ARBA" id="ARBA00005254"/>
    </source>
</evidence>
<dbReference type="EMBL" id="BOOY01000037">
    <property type="protein sequence ID" value="GIJ06030.1"/>
    <property type="molecule type" value="Genomic_DNA"/>
</dbReference>
<dbReference type="SUPFAM" id="SSF52096">
    <property type="entry name" value="ClpP/crotonase"/>
    <property type="match status" value="1"/>
</dbReference>
<sequence>MSAAGNVIHTVTERGVTTVVLDHPANRNALSTAMIGAIAEAVRGAVADPAVRVIVLSHTGDVFCSGVDLKETAAVAAGGGGVLPAQALADLVADLWECPKPVLVRVGGAARAGGLGIVAAADIAVCSEEATFAFTEVRLGVVPAVISATVLRRLQPRAAAELYLTGDVFDGRRAAAVGLVSAAVPGEALDAAVSAYTDALCRGGPEALAGTKQVLHRVAPTSVRDDLAELAEISVRYFTSAEAREGMAARRERRDAAWVPGAGEVRSDGATAGGDGG</sequence>
<reference evidence="2" key="1">
    <citation type="submission" date="2021-01" db="EMBL/GenBank/DDBJ databases">
        <title>Whole genome shotgun sequence of Spirilliplanes yamanashiensis NBRC 15828.</title>
        <authorList>
            <person name="Komaki H."/>
            <person name="Tamura T."/>
        </authorList>
    </citation>
    <scope>NUCLEOTIDE SEQUENCE</scope>
    <source>
        <strain evidence="2">NBRC 15828</strain>
    </source>
</reference>
<proteinExistence type="inferred from homology"/>
<dbReference type="InterPro" id="IPR051683">
    <property type="entry name" value="Enoyl-CoA_Hydratase/Isomerase"/>
</dbReference>
<dbReference type="GO" id="GO:0003824">
    <property type="term" value="F:catalytic activity"/>
    <property type="evidence" value="ECO:0007669"/>
    <property type="project" value="UniProtKB-ARBA"/>
</dbReference>
<accession>A0A8J4DMC6</accession>
<protein>
    <submittedName>
        <fullName evidence="2">Enoyl-CoA hydratase</fullName>
    </submittedName>
</protein>
<keyword evidence="3" id="KW-1185">Reference proteome</keyword>
<evidence type="ECO:0000313" key="2">
    <source>
        <dbReference type="EMBL" id="GIJ06030.1"/>
    </source>
</evidence>
<dbReference type="Pfam" id="PF00378">
    <property type="entry name" value="ECH_1"/>
    <property type="match status" value="1"/>
</dbReference>
<dbReference type="InterPro" id="IPR029045">
    <property type="entry name" value="ClpP/crotonase-like_dom_sf"/>
</dbReference>
<organism evidence="2 3">
    <name type="scientific">Spirilliplanes yamanashiensis</name>
    <dbReference type="NCBI Taxonomy" id="42233"/>
    <lineage>
        <taxon>Bacteria</taxon>
        <taxon>Bacillati</taxon>
        <taxon>Actinomycetota</taxon>
        <taxon>Actinomycetes</taxon>
        <taxon>Micromonosporales</taxon>
        <taxon>Micromonosporaceae</taxon>
        <taxon>Spirilliplanes</taxon>
    </lineage>
</organism>
<comment type="caution">
    <text evidence="2">The sequence shown here is derived from an EMBL/GenBank/DDBJ whole genome shotgun (WGS) entry which is preliminary data.</text>
</comment>
<dbReference type="PANTHER" id="PTHR42964">
    <property type="entry name" value="ENOYL-COA HYDRATASE"/>
    <property type="match status" value="1"/>
</dbReference>
<dbReference type="InterPro" id="IPR014748">
    <property type="entry name" value="Enoyl-CoA_hydra_C"/>
</dbReference>
<evidence type="ECO:0000313" key="3">
    <source>
        <dbReference type="Proteomes" id="UP000652013"/>
    </source>
</evidence>
<dbReference type="Gene3D" id="3.90.226.10">
    <property type="entry name" value="2-enoyl-CoA Hydratase, Chain A, domain 1"/>
    <property type="match status" value="1"/>
</dbReference>
<dbReference type="Gene3D" id="1.10.12.10">
    <property type="entry name" value="Lyase 2-enoyl-coa Hydratase, Chain A, domain 2"/>
    <property type="match status" value="1"/>
</dbReference>
<comment type="similarity">
    <text evidence="1">Belongs to the enoyl-CoA hydratase/isomerase family.</text>
</comment>
<name>A0A8J4DMC6_9ACTN</name>
<dbReference type="AlphaFoldDB" id="A0A8J4DMC6"/>
<dbReference type="Proteomes" id="UP000652013">
    <property type="component" value="Unassembled WGS sequence"/>
</dbReference>
<dbReference type="InterPro" id="IPR001753">
    <property type="entry name" value="Enoyl-CoA_hydra/iso"/>
</dbReference>
<gene>
    <name evidence="2" type="primary">paaG_2</name>
    <name evidence="2" type="ORF">Sya03_53820</name>
</gene>